<dbReference type="InterPro" id="IPR018392">
    <property type="entry name" value="LysM"/>
</dbReference>
<protein>
    <submittedName>
        <fullName evidence="2">LysM peptidoglycan-binding domain-containing protein</fullName>
    </submittedName>
</protein>
<dbReference type="Gene3D" id="3.10.350.10">
    <property type="entry name" value="LysM domain"/>
    <property type="match status" value="4"/>
</dbReference>
<dbReference type="Pfam" id="PF01476">
    <property type="entry name" value="LysM"/>
    <property type="match status" value="4"/>
</dbReference>
<reference evidence="2 3" key="1">
    <citation type="submission" date="2019-04" db="EMBL/GenBank/DDBJ databases">
        <title>Pedobacter sp. AR-2-6 sp. nov., isolated from Arctic soil.</title>
        <authorList>
            <person name="Dahal R.H."/>
            <person name="Kim D.-U."/>
        </authorList>
    </citation>
    <scope>NUCLEOTIDE SEQUENCE [LARGE SCALE GENOMIC DNA]</scope>
    <source>
        <strain evidence="2 3">AR-2-6</strain>
    </source>
</reference>
<evidence type="ECO:0000313" key="3">
    <source>
        <dbReference type="Proteomes" id="UP000310477"/>
    </source>
</evidence>
<dbReference type="GO" id="GO:0008932">
    <property type="term" value="F:lytic endotransglycosylase activity"/>
    <property type="evidence" value="ECO:0007669"/>
    <property type="project" value="TreeGrafter"/>
</dbReference>
<evidence type="ECO:0000313" key="2">
    <source>
        <dbReference type="EMBL" id="TKC01503.1"/>
    </source>
</evidence>
<dbReference type="InterPro" id="IPR036779">
    <property type="entry name" value="LysM_dom_sf"/>
</dbReference>
<dbReference type="InterPro" id="IPR036908">
    <property type="entry name" value="RlpA-like_sf"/>
</dbReference>
<dbReference type="Proteomes" id="UP000310477">
    <property type="component" value="Unassembled WGS sequence"/>
</dbReference>
<keyword evidence="3" id="KW-1185">Reference proteome</keyword>
<feature type="domain" description="LysM" evidence="1">
    <location>
        <begin position="186"/>
        <end position="229"/>
    </location>
</feature>
<dbReference type="PANTHER" id="PTHR33734">
    <property type="entry name" value="LYSM DOMAIN-CONTAINING GPI-ANCHORED PROTEIN 2"/>
    <property type="match status" value="1"/>
</dbReference>
<accession>A0A4V5NY06</accession>
<dbReference type="EMBL" id="SWBO01000004">
    <property type="protein sequence ID" value="TKC01503.1"/>
    <property type="molecule type" value="Genomic_DNA"/>
</dbReference>
<dbReference type="Gene3D" id="2.40.40.10">
    <property type="entry name" value="RlpA-like domain"/>
    <property type="match status" value="1"/>
</dbReference>
<feature type="domain" description="LysM" evidence="1">
    <location>
        <begin position="101"/>
        <end position="144"/>
    </location>
</feature>
<dbReference type="PANTHER" id="PTHR33734:SF22">
    <property type="entry name" value="MEMBRANE-BOUND LYTIC MUREIN TRANSGLYCOSYLASE D"/>
    <property type="match status" value="1"/>
</dbReference>
<dbReference type="SMART" id="SM00257">
    <property type="entry name" value="LysM"/>
    <property type="match status" value="4"/>
</dbReference>
<proteinExistence type="predicted"/>
<dbReference type="PROSITE" id="PS51782">
    <property type="entry name" value="LYSM"/>
    <property type="match status" value="3"/>
</dbReference>
<dbReference type="OrthoDB" id="2149800at2"/>
<sequence>MQKTYILFLSALFINLSISKAKNAIDSVGVENSNGKKLILHKVDAKETYYSIAKRYSVNYKDVMTFNDSKLLQIGIIVKVPTNLAFAGNQAAAVASNAKQTEYTIKAKDNLNMLAERFGTTVDEIKRLNNLTSINLQIGQVLLIPNGSENISQTVNQQTPKVPVYNAPKTVQTTPAVVQNENAAIIEHTIKAKENLNLLAEKYGTTVDEIKRLNGLSSNNLRIGQVLKISNTNQVAVETTQTPTPTPIQTTLPVVTKPIVKPIAEQQTVVQNNNVVGYTHNVLAGETIYSIAKKYGLTTYQIKTANNLTKDEVVVGQKLIIKDASRSVADYGTDEPTEDENTIKDPSLRQPASKYGITQIEEKGTAVWIADQDLDPNKMLVLHRTATVGTIIKVTNPMSNRSAFAKVVGKFTENESTKDVIIVMTKAVADAVGALDKRFYCNINYGAQENEQQ</sequence>
<evidence type="ECO:0000259" key="1">
    <source>
        <dbReference type="PROSITE" id="PS51782"/>
    </source>
</evidence>
<comment type="caution">
    <text evidence="2">The sequence shown here is derived from an EMBL/GenBank/DDBJ whole genome shotgun (WGS) entry which is preliminary data.</text>
</comment>
<dbReference type="CDD" id="cd00118">
    <property type="entry name" value="LysM"/>
    <property type="match status" value="4"/>
</dbReference>
<name>A0A4V5NY06_9SPHI</name>
<dbReference type="RefSeq" id="WP_136876870.1">
    <property type="nucleotide sequence ID" value="NZ_SWBO01000004.1"/>
</dbReference>
<organism evidence="2 3">
    <name type="scientific">Pedobacter cryotolerans</name>
    <dbReference type="NCBI Taxonomy" id="2571270"/>
    <lineage>
        <taxon>Bacteria</taxon>
        <taxon>Pseudomonadati</taxon>
        <taxon>Bacteroidota</taxon>
        <taxon>Sphingobacteriia</taxon>
        <taxon>Sphingobacteriales</taxon>
        <taxon>Sphingobacteriaceae</taxon>
        <taxon>Pedobacter</taxon>
    </lineage>
</organism>
<dbReference type="AlphaFoldDB" id="A0A4V5NY06"/>
<gene>
    <name evidence="2" type="ORF">FA045_09715</name>
</gene>
<dbReference type="SUPFAM" id="SSF54106">
    <property type="entry name" value="LysM domain"/>
    <property type="match status" value="4"/>
</dbReference>
<feature type="domain" description="LysM" evidence="1">
    <location>
        <begin position="278"/>
        <end position="321"/>
    </location>
</feature>